<organism evidence="1 2">
    <name type="scientific">Halocatena salina</name>
    <dbReference type="NCBI Taxonomy" id="2934340"/>
    <lineage>
        <taxon>Archaea</taxon>
        <taxon>Methanobacteriati</taxon>
        <taxon>Methanobacteriota</taxon>
        <taxon>Stenosarchaea group</taxon>
        <taxon>Halobacteria</taxon>
        <taxon>Halobacteriales</taxon>
        <taxon>Natronomonadaceae</taxon>
        <taxon>Halocatena</taxon>
    </lineage>
</organism>
<keyword evidence="2" id="KW-1185">Reference proteome</keyword>
<proteinExistence type="predicted"/>
<protein>
    <submittedName>
        <fullName evidence="1">Uncharacterized protein</fullName>
    </submittedName>
</protein>
<evidence type="ECO:0000313" key="1">
    <source>
        <dbReference type="EMBL" id="UPM42669.1"/>
    </source>
</evidence>
<evidence type="ECO:0000313" key="2">
    <source>
        <dbReference type="Proteomes" id="UP000831768"/>
    </source>
</evidence>
<accession>A0A8U0A1L4</accession>
<dbReference type="AlphaFoldDB" id="A0A8U0A1L4"/>
<dbReference type="Proteomes" id="UP000831768">
    <property type="component" value="Chromosome"/>
</dbReference>
<dbReference type="EMBL" id="CP096019">
    <property type="protein sequence ID" value="UPM42669.1"/>
    <property type="molecule type" value="Genomic_DNA"/>
</dbReference>
<sequence>MSSKNVSLKSYVCDRLRTYKRPDERFSDAIDRILDDTQPDWRSFVGTFTKAKIS</sequence>
<dbReference type="GeneID" id="71928780"/>
<gene>
    <name evidence="1" type="ORF">MW046_11995</name>
</gene>
<dbReference type="KEGG" id="haad:MW046_11995"/>
<name>A0A8U0A1L4_9EURY</name>
<reference evidence="1" key="1">
    <citation type="submission" date="2022-04" db="EMBL/GenBank/DDBJ databases">
        <title>Halocatena sp. nov., isolated from a salt lake.</title>
        <authorList>
            <person name="Cui H.-L."/>
        </authorList>
    </citation>
    <scope>NUCLEOTIDE SEQUENCE</scope>
    <source>
        <strain evidence="1">AD-1</strain>
    </source>
</reference>
<dbReference type="RefSeq" id="WP_247993340.1">
    <property type="nucleotide sequence ID" value="NZ_CP096019.1"/>
</dbReference>